<accession>K0IMD0</accession>
<dbReference type="InParanoid" id="K0IMD0"/>
<dbReference type="AlphaFoldDB" id="K0IMD0"/>
<evidence type="ECO:0000256" key="1">
    <source>
        <dbReference type="SAM" id="MobiDB-lite"/>
    </source>
</evidence>
<feature type="compositionally biased region" description="Basic and acidic residues" evidence="1">
    <location>
        <begin position="25"/>
        <end position="35"/>
    </location>
</feature>
<dbReference type="HOGENOM" id="CLU_3075472_0_0_2"/>
<dbReference type="BioCyc" id="CNIT1237085:G1324-855-MONOMER"/>
<evidence type="ECO:0000313" key="3">
    <source>
        <dbReference type="Proteomes" id="UP000008037"/>
    </source>
</evidence>
<evidence type="ECO:0000313" key="2">
    <source>
        <dbReference type="EMBL" id="AFU57799.1"/>
    </source>
</evidence>
<dbReference type="EMBL" id="CP002408">
    <property type="protein sequence ID" value="AFU57799.1"/>
    <property type="molecule type" value="Genomic_DNA"/>
</dbReference>
<sequence>MGRVRRGNKSSEKRDHALHHATHRQFGEEPRPDHYHMRMKIQMIFTEKTESQ</sequence>
<reference evidence="2 3" key="1">
    <citation type="journal article" date="2012" name="Environ. Microbiol.">
        <title>The genome of the ammonia-oxidizing Candidatus Nitrososphaera gargensis: insights into metabolic versatility and environmental adaptations.</title>
        <authorList>
            <person name="Spang A."/>
            <person name="Poehlein A."/>
            <person name="Offre P."/>
            <person name="Zumbragel S."/>
            <person name="Haider S."/>
            <person name="Rychlik N."/>
            <person name="Nowka B."/>
            <person name="Schmeisser C."/>
            <person name="Lebedeva E.V."/>
            <person name="Rattei T."/>
            <person name="Bohm C."/>
            <person name="Schmid M."/>
            <person name="Galushko A."/>
            <person name="Hatzenpichler R."/>
            <person name="Weinmaier T."/>
            <person name="Daniel R."/>
            <person name="Schleper C."/>
            <person name="Spieck E."/>
            <person name="Streit W."/>
            <person name="Wagner M."/>
        </authorList>
    </citation>
    <scope>NUCLEOTIDE SEQUENCE [LARGE SCALE GENOMIC DNA]</scope>
    <source>
        <strain evidence="3">Ga9.2</strain>
    </source>
</reference>
<proteinExistence type="predicted"/>
<organism evidence="2 3">
    <name type="scientific">Nitrososphaera gargensis (strain Ga9.2)</name>
    <dbReference type="NCBI Taxonomy" id="1237085"/>
    <lineage>
        <taxon>Archaea</taxon>
        <taxon>Nitrososphaerota</taxon>
        <taxon>Nitrososphaeria</taxon>
        <taxon>Nitrososphaerales</taxon>
        <taxon>Nitrososphaeraceae</taxon>
        <taxon>Nitrososphaera</taxon>
    </lineage>
</organism>
<dbReference type="Proteomes" id="UP000008037">
    <property type="component" value="Chromosome"/>
</dbReference>
<gene>
    <name evidence="2" type="ordered locus">Ngar_c08570</name>
</gene>
<dbReference type="KEGG" id="nga:Ngar_c08570"/>
<keyword evidence="3" id="KW-1185">Reference proteome</keyword>
<name>K0IMD0_NITGG</name>
<feature type="region of interest" description="Disordered" evidence="1">
    <location>
        <begin position="1"/>
        <end position="35"/>
    </location>
</feature>
<protein>
    <submittedName>
        <fullName evidence="2">Uncharacterized protein</fullName>
    </submittedName>
</protein>